<gene>
    <name evidence="1" type="ORF">A2242_00645</name>
</gene>
<evidence type="ECO:0000313" key="2">
    <source>
        <dbReference type="Proteomes" id="UP000178925"/>
    </source>
</evidence>
<dbReference type="Proteomes" id="UP000178925">
    <property type="component" value="Unassembled WGS sequence"/>
</dbReference>
<dbReference type="AlphaFoldDB" id="A0A1F5SNK9"/>
<name>A0A1F5SNK9_9BACT</name>
<reference evidence="1 2" key="1">
    <citation type="journal article" date="2016" name="Nat. Commun.">
        <title>Thousands of microbial genomes shed light on interconnected biogeochemical processes in an aquifer system.</title>
        <authorList>
            <person name="Anantharaman K."/>
            <person name="Brown C.T."/>
            <person name="Hug L.A."/>
            <person name="Sharon I."/>
            <person name="Castelle C.J."/>
            <person name="Probst A.J."/>
            <person name="Thomas B.C."/>
            <person name="Singh A."/>
            <person name="Wilkins M.J."/>
            <person name="Karaoz U."/>
            <person name="Brodie E.L."/>
            <person name="Williams K.H."/>
            <person name="Hubbard S.S."/>
            <person name="Banfield J.F."/>
        </authorList>
    </citation>
    <scope>NUCLEOTIDE SEQUENCE [LARGE SCALE GENOMIC DNA]</scope>
</reference>
<proteinExistence type="predicted"/>
<dbReference type="EMBL" id="MFGC01000013">
    <property type="protein sequence ID" value="OGF28280.1"/>
    <property type="molecule type" value="Genomic_DNA"/>
</dbReference>
<sequence>MDDSNYYVKCFLSNGYVLADDMSANAFLLVKETKTLFTEPFSEEIEFDGKKFKFLYSAHAVAEKTAGEEIFKKGASEKFWDYKADDDNTVETHCNASLRQLSPNTVLDLCGTIVKTSGVNLK</sequence>
<evidence type="ECO:0000313" key="1">
    <source>
        <dbReference type="EMBL" id="OGF28280.1"/>
    </source>
</evidence>
<protein>
    <submittedName>
        <fullName evidence="1">Uncharacterized protein</fullName>
    </submittedName>
</protein>
<comment type="caution">
    <text evidence="1">The sequence shown here is derived from an EMBL/GenBank/DDBJ whole genome shotgun (WGS) entry which is preliminary data.</text>
</comment>
<accession>A0A1F5SNK9</accession>
<organism evidence="1 2">
    <name type="scientific">Candidatus Falkowbacteria bacterium RIFOXYA2_FULL_47_9</name>
    <dbReference type="NCBI Taxonomy" id="1797995"/>
    <lineage>
        <taxon>Bacteria</taxon>
        <taxon>Candidatus Falkowiibacteriota</taxon>
    </lineage>
</organism>